<dbReference type="Proteomes" id="UP001152604">
    <property type="component" value="Unassembled WGS sequence"/>
</dbReference>
<protein>
    <submittedName>
        <fullName evidence="1">Uncharacterized protein</fullName>
    </submittedName>
</protein>
<proteinExistence type="predicted"/>
<evidence type="ECO:0000313" key="1">
    <source>
        <dbReference type="EMBL" id="CAH2395177.1"/>
    </source>
</evidence>
<reference evidence="1" key="1">
    <citation type="submission" date="2022-03" db="EMBL/GenBank/DDBJ databases">
        <authorList>
            <person name="Brunel B."/>
        </authorList>
    </citation>
    <scope>NUCLEOTIDE SEQUENCE</scope>
    <source>
        <strain evidence="1">STM4922sample</strain>
    </source>
</reference>
<dbReference type="EMBL" id="CAKXZS010000004">
    <property type="protein sequence ID" value="CAH2395177.1"/>
    <property type="molecule type" value="Genomic_DNA"/>
</dbReference>
<keyword evidence="2" id="KW-1185">Reference proteome</keyword>
<evidence type="ECO:0000313" key="2">
    <source>
        <dbReference type="Proteomes" id="UP001152604"/>
    </source>
</evidence>
<comment type="caution">
    <text evidence="1">The sequence shown here is derived from an EMBL/GenBank/DDBJ whole genome shotgun (WGS) entry which is preliminary data.</text>
</comment>
<name>A0ABN8JAR4_9HYPH</name>
<gene>
    <name evidence="1" type="ORF">MES4922_120002</name>
</gene>
<organism evidence="1 2">
    <name type="scientific">Mesorhizobium ventifaucium</name>
    <dbReference type="NCBI Taxonomy" id="666020"/>
    <lineage>
        <taxon>Bacteria</taxon>
        <taxon>Pseudomonadati</taxon>
        <taxon>Pseudomonadota</taxon>
        <taxon>Alphaproteobacteria</taxon>
        <taxon>Hyphomicrobiales</taxon>
        <taxon>Phyllobacteriaceae</taxon>
        <taxon>Mesorhizobium</taxon>
    </lineage>
</organism>
<sequence>MEVTISEFARFDDGQRYVEQIAQVQRFAYIIERFGYRF</sequence>
<accession>A0ABN8JAR4</accession>